<proteinExistence type="predicted"/>
<organism evidence="2 3">
    <name type="scientific">Sulfurisphaera tokodaii</name>
    <dbReference type="NCBI Taxonomy" id="111955"/>
    <lineage>
        <taxon>Archaea</taxon>
        <taxon>Thermoproteota</taxon>
        <taxon>Thermoprotei</taxon>
        <taxon>Sulfolobales</taxon>
        <taxon>Sulfolobaceae</taxon>
        <taxon>Sulfurisphaera</taxon>
    </lineage>
</organism>
<keyword evidence="1" id="KW-0472">Membrane</keyword>
<accession>A0A832WFY1</accession>
<dbReference type="RefSeq" id="WP_198429689.1">
    <property type="nucleotide sequence ID" value="NZ_BAABQO010000001.1"/>
</dbReference>
<feature type="transmembrane region" description="Helical" evidence="1">
    <location>
        <begin position="6"/>
        <end position="25"/>
    </location>
</feature>
<evidence type="ECO:0000256" key="1">
    <source>
        <dbReference type="SAM" id="Phobius"/>
    </source>
</evidence>
<gene>
    <name evidence="2" type="ORF">HA332_13210</name>
</gene>
<name>A0A832WFY1_9CREN</name>
<evidence type="ECO:0000313" key="2">
    <source>
        <dbReference type="EMBL" id="HII75288.1"/>
    </source>
</evidence>
<reference evidence="2" key="1">
    <citation type="journal article" date="2020" name="bioRxiv">
        <title>A rank-normalized archaeal taxonomy based on genome phylogeny resolves widespread incomplete and uneven classifications.</title>
        <authorList>
            <person name="Rinke C."/>
            <person name="Chuvochina M."/>
            <person name="Mussig A.J."/>
            <person name="Chaumeil P.-A."/>
            <person name="Waite D.W."/>
            <person name="Whitman W.B."/>
            <person name="Parks D.H."/>
            <person name="Hugenholtz P."/>
        </authorList>
    </citation>
    <scope>NUCLEOTIDE SEQUENCE</scope>
    <source>
        <strain evidence="2">UBA8838</strain>
    </source>
</reference>
<evidence type="ECO:0000313" key="3">
    <source>
        <dbReference type="Proteomes" id="UP000646844"/>
    </source>
</evidence>
<comment type="caution">
    <text evidence="2">The sequence shown here is derived from an EMBL/GenBank/DDBJ whole genome shotgun (WGS) entry which is preliminary data.</text>
</comment>
<dbReference type="Proteomes" id="UP000646844">
    <property type="component" value="Unassembled WGS sequence"/>
</dbReference>
<dbReference type="GeneID" id="60598332"/>
<keyword evidence="1" id="KW-0812">Transmembrane</keyword>
<dbReference type="AlphaFoldDB" id="A0A832WFY1"/>
<sequence length="49" mass="5668">MDIWVIIVTIIIFIELIIFIIYLYINNDMQIIRMLGKVLSIVGSIAESL</sequence>
<keyword evidence="1" id="KW-1133">Transmembrane helix</keyword>
<dbReference type="EMBL" id="DUJO01000058">
    <property type="protein sequence ID" value="HII75288.1"/>
    <property type="molecule type" value="Genomic_DNA"/>
</dbReference>
<protein>
    <submittedName>
        <fullName evidence="2">Uncharacterized protein</fullName>
    </submittedName>
</protein>